<comment type="caution">
    <text evidence="9">The sequence shown here is derived from an EMBL/GenBank/DDBJ whole genome shotgun (WGS) entry which is preliminary data.</text>
</comment>
<keyword evidence="3 7" id="KW-0540">Nuclease</keyword>
<dbReference type="Gene3D" id="3.30.230.10">
    <property type="match status" value="1"/>
</dbReference>
<keyword evidence="2 7" id="KW-0819">tRNA processing</keyword>
<comment type="function">
    <text evidence="1 7">RNaseP catalyzes the removal of the 5'-leader sequence from pre-tRNA to produce the mature 5'-terminus. It can also cleave other RNA substrates such as 4.5S RNA. The protein component plays an auxiliary but essential role in vivo by binding to the 5'-leader sequence and broadening the substrate specificity of the ribozyme.</text>
</comment>
<dbReference type="PROSITE" id="PS00648">
    <property type="entry name" value="RIBONUCLEASE_P"/>
    <property type="match status" value="1"/>
</dbReference>
<dbReference type="GO" id="GO:0042781">
    <property type="term" value="F:3'-tRNA processing endoribonuclease activity"/>
    <property type="evidence" value="ECO:0007669"/>
    <property type="project" value="TreeGrafter"/>
</dbReference>
<keyword evidence="4 7" id="KW-0255">Endonuclease</keyword>
<evidence type="ECO:0000256" key="1">
    <source>
        <dbReference type="ARBA" id="ARBA00002663"/>
    </source>
</evidence>
<evidence type="ECO:0000256" key="4">
    <source>
        <dbReference type="ARBA" id="ARBA00022759"/>
    </source>
</evidence>
<evidence type="ECO:0000313" key="9">
    <source>
        <dbReference type="EMBL" id="PZW44163.1"/>
    </source>
</evidence>
<evidence type="ECO:0000256" key="3">
    <source>
        <dbReference type="ARBA" id="ARBA00022722"/>
    </source>
</evidence>
<evidence type="ECO:0000256" key="5">
    <source>
        <dbReference type="ARBA" id="ARBA00022801"/>
    </source>
</evidence>
<dbReference type="HAMAP" id="MF_00227">
    <property type="entry name" value="RNase_P"/>
    <property type="match status" value="1"/>
</dbReference>
<dbReference type="EC" id="3.1.26.5" evidence="7 8"/>
<dbReference type="Pfam" id="PF00825">
    <property type="entry name" value="Ribonuclease_P"/>
    <property type="match status" value="1"/>
</dbReference>
<dbReference type="GO" id="GO:0004526">
    <property type="term" value="F:ribonuclease P activity"/>
    <property type="evidence" value="ECO:0007669"/>
    <property type="project" value="UniProtKB-UniRule"/>
</dbReference>
<sequence>MKTKNLFFQDFKTLVHSRVFVFYIAYLYHMKQTFPKEEKLKSKILIGQLFEEGKSVKSFPLKLIYHAIQGEESQDKVGVSVPKRNFKLAVTRNRIKRLLRENYRKQKNLLPPHVNKFSMMFIYTGRKELDYNEIEIAMRKLIHKFIEKELTDDAL</sequence>
<comment type="subunit">
    <text evidence="7">Consists of a catalytic RNA component (M1 or rnpB) and a protein subunit.</text>
</comment>
<comment type="catalytic activity">
    <reaction evidence="7">
        <text>Endonucleolytic cleavage of RNA, removing 5'-extranucleotides from tRNA precursor.</text>
        <dbReference type="EC" id="3.1.26.5"/>
    </reaction>
</comment>
<evidence type="ECO:0000256" key="8">
    <source>
        <dbReference type="NCBIfam" id="TIGR00188"/>
    </source>
</evidence>
<dbReference type="PANTHER" id="PTHR33992">
    <property type="entry name" value="RIBONUCLEASE P PROTEIN COMPONENT"/>
    <property type="match status" value="1"/>
</dbReference>
<name>A0A2W7IZN6_9FLAO</name>
<accession>A0A2W7IZN6</accession>
<comment type="similarity">
    <text evidence="7">Belongs to the RnpA family.</text>
</comment>
<dbReference type="PANTHER" id="PTHR33992:SF1">
    <property type="entry name" value="RIBONUCLEASE P PROTEIN COMPONENT"/>
    <property type="match status" value="1"/>
</dbReference>
<evidence type="ECO:0000256" key="7">
    <source>
        <dbReference type="HAMAP-Rule" id="MF_00227"/>
    </source>
</evidence>
<keyword evidence="5 7" id="KW-0378">Hydrolase</keyword>
<protein>
    <recommendedName>
        <fullName evidence="7 8">Ribonuclease P protein component</fullName>
        <shortName evidence="7">RNase P protein</shortName>
        <shortName evidence="7">RNaseP protein</shortName>
        <ecNumber evidence="7 8">3.1.26.5</ecNumber>
    </recommendedName>
    <alternativeName>
        <fullName evidence="7">Protein C5</fullName>
    </alternativeName>
</protein>
<dbReference type="InterPro" id="IPR020568">
    <property type="entry name" value="Ribosomal_Su5_D2-typ_SF"/>
</dbReference>
<evidence type="ECO:0000313" key="10">
    <source>
        <dbReference type="Proteomes" id="UP000249542"/>
    </source>
</evidence>
<dbReference type="SUPFAM" id="SSF54211">
    <property type="entry name" value="Ribosomal protein S5 domain 2-like"/>
    <property type="match status" value="1"/>
</dbReference>
<dbReference type="NCBIfam" id="TIGR00188">
    <property type="entry name" value="rnpA"/>
    <property type="match status" value="1"/>
</dbReference>
<dbReference type="InterPro" id="IPR000100">
    <property type="entry name" value="RNase_P"/>
</dbReference>
<dbReference type="InterPro" id="IPR020539">
    <property type="entry name" value="RNase_P_CS"/>
</dbReference>
<keyword evidence="10" id="KW-1185">Reference proteome</keyword>
<evidence type="ECO:0000256" key="2">
    <source>
        <dbReference type="ARBA" id="ARBA00022694"/>
    </source>
</evidence>
<evidence type="ECO:0000256" key="6">
    <source>
        <dbReference type="ARBA" id="ARBA00022884"/>
    </source>
</evidence>
<organism evidence="9 10">
    <name type="scientific">Mesonia algae</name>
    <dbReference type="NCBI Taxonomy" id="213248"/>
    <lineage>
        <taxon>Bacteria</taxon>
        <taxon>Pseudomonadati</taxon>
        <taxon>Bacteroidota</taxon>
        <taxon>Flavobacteriia</taxon>
        <taxon>Flavobacteriales</taxon>
        <taxon>Flavobacteriaceae</taxon>
        <taxon>Mesonia</taxon>
    </lineage>
</organism>
<dbReference type="AlphaFoldDB" id="A0A2W7IZN6"/>
<dbReference type="GO" id="GO:0030677">
    <property type="term" value="C:ribonuclease P complex"/>
    <property type="evidence" value="ECO:0007669"/>
    <property type="project" value="TreeGrafter"/>
</dbReference>
<dbReference type="EMBL" id="QKYV01000001">
    <property type="protein sequence ID" value="PZW44163.1"/>
    <property type="molecule type" value="Genomic_DNA"/>
</dbReference>
<keyword evidence="6 7" id="KW-0694">RNA-binding</keyword>
<dbReference type="GO" id="GO:0001682">
    <property type="term" value="P:tRNA 5'-leader removal"/>
    <property type="evidence" value="ECO:0007669"/>
    <property type="project" value="UniProtKB-UniRule"/>
</dbReference>
<dbReference type="Proteomes" id="UP000249542">
    <property type="component" value="Unassembled WGS sequence"/>
</dbReference>
<gene>
    <name evidence="7" type="primary">rnpA</name>
    <name evidence="9" type="ORF">LX95_00496</name>
</gene>
<dbReference type="InterPro" id="IPR014721">
    <property type="entry name" value="Ribsml_uS5_D2-typ_fold_subgr"/>
</dbReference>
<proteinExistence type="inferred from homology"/>
<dbReference type="GO" id="GO:0000049">
    <property type="term" value="F:tRNA binding"/>
    <property type="evidence" value="ECO:0007669"/>
    <property type="project" value="UniProtKB-UniRule"/>
</dbReference>
<reference evidence="9 10" key="1">
    <citation type="submission" date="2018-06" db="EMBL/GenBank/DDBJ databases">
        <title>Genomic Encyclopedia of Archaeal and Bacterial Type Strains, Phase II (KMG-II): from individual species to whole genera.</title>
        <authorList>
            <person name="Goeker M."/>
        </authorList>
    </citation>
    <scope>NUCLEOTIDE SEQUENCE [LARGE SCALE GENOMIC DNA]</scope>
    <source>
        <strain evidence="9 10">DSM 15361</strain>
    </source>
</reference>